<dbReference type="EMBL" id="CP014806">
    <property type="protein sequence ID" value="AMX00593.1"/>
    <property type="molecule type" value="Genomic_DNA"/>
</dbReference>
<protein>
    <submittedName>
        <fullName evidence="1">Uncharacterized protein</fullName>
    </submittedName>
</protein>
<sequence length="201" mass="21973">MSKSEVMDKYLDAYEGKISGSVICEAVDSAFGIDLDKAPILKDNAIEGSTSASGKLSSREVIDLYLQQSGEKQTGPVIRQLINKIFGVNLEGISALEGAKISLYSKDQWIVHHEKDLFVVHTGIGDIDVKIYPTTYFIEQTGSAALPEDLQQLLLKLGYTYNEEIGSYYYSNPTGEAVPDSFKGKTMQAIGKVVTESFATL</sequence>
<gene>
    <name evidence="1" type="ORF">ATY39_14920</name>
</gene>
<organism evidence="1 2">
    <name type="scientific">Rummeliibacillus stabekisii</name>
    <dbReference type="NCBI Taxonomy" id="241244"/>
    <lineage>
        <taxon>Bacteria</taxon>
        <taxon>Bacillati</taxon>
        <taxon>Bacillota</taxon>
        <taxon>Bacilli</taxon>
        <taxon>Bacillales</taxon>
        <taxon>Caryophanaceae</taxon>
        <taxon>Rummeliibacillus</taxon>
    </lineage>
</organism>
<evidence type="ECO:0000313" key="2">
    <source>
        <dbReference type="Proteomes" id="UP000076021"/>
    </source>
</evidence>
<dbReference type="AlphaFoldDB" id="A0A143HFU0"/>
<dbReference type="KEGG" id="rst:ATY39_14920"/>
<reference evidence="1 2" key="1">
    <citation type="journal article" date="2016" name="Genome Announc.">
        <title>Whole-Genome Sequence of Rummeliibacillus stabekisii Strain PP9 Isolated from Antarctic Soil.</title>
        <authorList>
            <person name="da Mota F.F."/>
            <person name="Vollu R.E."/>
            <person name="Jurelevicius D."/>
            <person name="Seldin L."/>
        </authorList>
    </citation>
    <scope>NUCLEOTIDE SEQUENCE [LARGE SCALE GENOMIC DNA]</scope>
    <source>
        <strain evidence="1 2">PP9</strain>
    </source>
</reference>
<accession>A0A143HFU0</accession>
<reference evidence="2" key="2">
    <citation type="submission" date="2016-03" db="EMBL/GenBank/DDBJ databases">
        <authorList>
            <person name="Ploux O."/>
        </authorList>
    </citation>
    <scope>NUCLEOTIDE SEQUENCE [LARGE SCALE GENOMIC DNA]</scope>
    <source>
        <strain evidence="2">PP9</strain>
    </source>
</reference>
<keyword evidence="2" id="KW-1185">Reference proteome</keyword>
<evidence type="ECO:0000313" key="1">
    <source>
        <dbReference type="EMBL" id="AMX00593.1"/>
    </source>
</evidence>
<name>A0A143HFU0_9BACL</name>
<dbReference type="OrthoDB" id="2573403at2"/>
<dbReference type="Proteomes" id="UP000076021">
    <property type="component" value="Chromosome"/>
</dbReference>
<proteinExistence type="predicted"/>
<dbReference type="RefSeq" id="WP_066791125.1">
    <property type="nucleotide sequence ID" value="NZ_CP014806.1"/>
</dbReference>